<organism evidence="2 3">
    <name type="scientific">Hominibacterium faecale</name>
    <dbReference type="NCBI Taxonomy" id="2839743"/>
    <lineage>
        <taxon>Bacteria</taxon>
        <taxon>Bacillati</taxon>
        <taxon>Bacillota</taxon>
        <taxon>Clostridia</taxon>
        <taxon>Peptostreptococcales</taxon>
        <taxon>Anaerovoracaceae</taxon>
        <taxon>Hominibacterium</taxon>
    </lineage>
</organism>
<keyword evidence="3" id="KW-1185">Reference proteome</keyword>
<dbReference type="PANTHER" id="PTHR43617:SF38">
    <property type="entry name" value="N-ACETYLTRANSFERASE DOMAIN-CONTAINING PROTEIN"/>
    <property type="match status" value="1"/>
</dbReference>
<dbReference type="RefSeq" id="WP_253019723.1">
    <property type="nucleotide sequence ID" value="NZ_JAOSHN010000002.1"/>
</dbReference>
<dbReference type="InterPro" id="IPR050276">
    <property type="entry name" value="MshD_Acetyltransferase"/>
</dbReference>
<dbReference type="GO" id="GO:0016747">
    <property type="term" value="F:acyltransferase activity, transferring groups other than amino-acyl groups"/>
    <property type="evidence" value="ECO:0007669"/>
    <property type="project" value="InterPro"/>
</dbReference>
<dbReference type="SUPFAM" id="SSF55729">
    <property type="entry name" value="Acyl-CoA N-acyltransferases (Nat)"/>
    <property type="match status" value="1"/>
</dbReference>
<reference evidence="2" key="1">
    <citation type="submission" date="2022-09" db="EMBL/GenBank/DDBJ databases">
        <title>Culturomic study of gut microbiota in children with autism spectrum disorder.</title>
        <authorList>
            <person name="Efimov B.A."/>
            <person name="Chaplin A.V."/>
            <person name="Sokolova S.R."/>
            <person name="Pikina A.P."/>
            <person name="Korzhanova M."/>
            <person name="Belova V."/>
            <person name="Korostin D."/>
        </authorList>
    </citation>
    <scope>NUCLEOTIDE SEQUENCE</scope>
    <source>
        <strain evidence="2">ASD5510</strain>
    </source>
</reference>
<dbReference type="Proteomes" id="UP001065549">
    <property type="component" value="Unassembled WGS sequence"/>
</dbReference>
<dbReference type="PANTHER" id="PTHR43617">
    <property type="entry name" value="L-AMINO ACID N-ACETYLTRANSFERASE"/>
    <property type="match status" value="1"/>
</dbReference>
<dbReference type="InterPro" id="IPR016181">
    <property type="entry name" value="Acyl_CoA_acyltransferase"/>
</dbReference>
<accession>A0A9J6QPW9</accession>
<proteinExistence type="predicted"/>
<name>A0A9J6QPW9_9FIRM</name>
<evidence type="ECO:0000259" key="1">
    <source>
        <dbReference type="PROSITE" id="PS51186"/>
    </source>
</evidence>
<dbReference type="CDD" id="cd04301">
    <property type="entry name" value="NAT_SF"/>
    <property type="match status" value="1"/>
</dbReference>
<dbReference type="AlphaFoldDB" id="A0A9J6QPW9"/>
<evidence type="ECO:0000313" key="2">
    <source>
        <dbReference type="EMBL" id="MCU7378042.1"/>
    </source>
</evidence>
<dbReference type="InterPro" id="IPR000182">
    <property type="entry name" value="GNAT_dom"/>
</dbReference>
<protein>
    <submittedName>
        <fullName evidence="2">GNAT family N-acetyltransferase</fullName>
    </submittedName>
</protein>
<dbReference type="Pfam" id="PF00583">
    <property type="entry name" value="Acetyltransf_1"/>
    <property type="match status" value="1"/>
</dbReference>
<comment type="caution">
    <text evidence="2">The sequence shown here is derived from an EMBL/GenBank/DDBJ whole genome shotgun (WGS) entry which is preliminary data.</text>
</comment>
<feature type="domain" description="N-acetyltransferase" evidence="1">
    <location>
        <begin position="1"/>
        <end position="161"/>
    </location>
</feature>
<dbReference type="Gene3D" id="3.40.630.30">
    <property type="match status" value="1"/>
</dbReference>
<dbReference type="EMBL" id="JAOSHN010000002">
    <property type="protein sequence ID" value="MCU7378042.1"/>
    <property type="molecule type" value="Genomic_DNA"/>
</dbReference>
<sequence>MEIRYITPADDRMAISRVYEESWKHAYKGIIPQDYLDSIPEGSWATVLENPDWSTLVCVDHGSIVGTSSFCKSRFNQFDGQGEIISIYLLPDYMGKGFGKALLESALAELKKQGYKDVFLWVLEENLGARHFYEKEGFSATDDDLNDNIGGKDLREIRYIYGG</sequence>
<evidence type="ECO:0000313" key="3">
    <source>
        <dbReference type="Proteomes" id="UP001065549"/>
    </source>
</evidence>
<gene>
    <name evidence="2" type="ORF">OBO34_06705</name>
</gene>
<dbReference type="PROSITE" id="PS51186">
    <property type="entry name" value="GNAT"/>
    <property type="match status" value="1"/>
</dbReference>